<organism evidence="3 4">
    <name type="scientific">Pseudobowmanella zhangzhouensis</name>
    <dbReference type="NCBI Taxonomy" id="1537679"/>
    <lineage>
        <taxon>Bacteria</taxon>
        <taxon>Pseudomonadati</taxon>
        <taxon>Pseudomonadota</taxon>
        <taxon>Gammaproteobacteria</taxon>
        <taxon>Alteromonadales</taxon>
        <taxon>Alteromonadaceae</taxon>
    </lineage>
</organism>
<keyword evidence="4" id="KW-1185">Reference proteome</keyword>
<sequence>MASTSAQTAAQDAKKRGNSHNHPLTDKAQNAMHSGVDTLADKAGSAEEKMRDSLHAGAEALSEKQQQIQTAWRQSEVRMFAKRNPLATAGIAFAAGMLLTSFLRRKG</sequence>
<keyword evidence="2" id="KW-1133">Transmembrane helix</keyword>
<dbReference type="EMBL" id="JBHSUS010000001">
    <property type="protein sequence ID" value="MFC6439099.1"/>
    <property type="molecule type" value="Genomic_DNA"/>
</dbReference>
<evidence type="ECO:0000256" key="2">
    <source>
        <dbReference type="SAM" id="Phobius"/>
    </source>
</evidence>
<feature type="region of interest" description="Disordered" evidence="1">
    <location>
        <begin position="1"/>
        <end position="69"/>
    </location>
</feature>
<evidence type="ECO:0000256" key="1">
    <source>
        <dbReference type="SAM" id="MobiDB-lite"/>
    </source>
</evidence>
<keyword evidence="2" id="KW-0472">Membrane</keyword>
<reference evidence="4" key="1">
    <citation type="journal article" date="2019" name="Int. J. Syst. Evol. Microbiol.">
        <title>The Global Catalogue of Microorganisms (GCM) 10K type strain sequencing project: providing services to taxonomists for standard genome sequencing and annotation.</title>
        <authorList>
            <consortium name="The Broad Institute Genomics Platform"/>
            <consortium name="The Broad Institute Genome Sequencing Center for Infectious Disease"/>
            <person name="Wu L."/>
            <person name="Ma J."/>
        </authorList>
    </citation>
    <scope>NUCLEOTIDE SEQUENCE [LARGE SCALE GENOMIC DNA]</scope>
    <source>
        <strain evidence="4">CGMCC 1.16031</strain>
    </source>
</reference>
<protein>
    <submittedName>
        <fullName evidence="3">DUF883 domain-containing protein</fullName>
    </submittedName>
</protein>
<gene>
    <name evidence="3" type="ORF">ACFP85_02885</name>
</gene>
<accession>A0ABW1XKB7</accession>
<feature type="compositionally biased region" description="Basic and acidic residues" evidence="1">
    <location>
        <begin position="44"/>
        <end position="54"/>
    </location>
</feature>
<comment type="caution">
    <text evidence="3">The sequence shown here is derived from an EMBL/GenBank/DDBJ whole genome shotgun (WGS) entry which is preliminary data.</text>
</comment>
<evidence type="ECO:0000313" key="3">
    <source>
        <dbReference type="EMBL" id="MFC6439099.1"/>
    </source>
</evidence>
<proteinExistence type="predicted"/>
<feature type="transmembrane region" description="Helical" evidence="2">
    <location>
        <begin position="86"/>
        <end position="103"/>
    </location>
</feature>
<dbReference type="Proteomes" id="UP001596364">
    <property type="component" value="Unassembled WGS sequence"/>
</dbReference>
<name>A0ABW1XKB7_9ALTE</name>
<feature type="compositionally biased region" description="Low complexity" evidence="1">
    <location>
        <begin position="1"/>
        <end position="11"/>
    </location>
</feature>
<evidence type="ECO:0000313" key="4">
    <source>
        <dbReference type="Proteomes" id="UP001596364"/>
    </source>
</evidence>
<keyword evidence="2" id="KW-0812">Transmembrane</keyword>
<dbReference type="RefSeq" id="WP_131259199.1">
    <property type="nucleotide sequence ID" value="NZ_JBHSUS010000001.1"/>
</dbReference>